<dbReference type="InterPro" id="IPR051182">
    <property type="entry name" value="Euk_NMN_adenylyltrnsfrase"/>
</dbReference>
<dbReference type="Gene3D" id="3.40.50.620">
    <property type="entry name" value="HUPs"/>
    <property type="match status" value="1"/>
</dbReference>
<dbReference type="OrthoDB" id="422187at2759"/>
<dbReference type="GO" id="GO:0009435">
    <property type="term" value="P:NAD+ biosynthetic process"/>
    <property type="evidence" value="ECO:0007669"/>
    <property type="project" value="TreeGrafter"/>
</dbReference>
<dbReference type="SUPFAM" id="SSF52374">
    <property type="entry name" value="Nucleotidylyl transferase"/>
    <property type="match status" value="1"/>
</dbReference>
<gene>
    <name evidence="1" type="ORF">L207DRAFT_516232</name>
</gene>
<evidence type="ECO:0000313" key="2">
    <source>
        <dbReference type="Proteomes" id="UP000235786"/>
    </source>
</evidence>
<name>A0A2J6R9U4_HYAVF</name>
<reference evidence="1 2" key="1">
    <citation type="submission" date="2016-04" db="EMBL/GenBank/DDBJ databases">
        <title>A degradative enzymes factory behind the ericoid mycorrhizal symbiosis.</title>
        <authorList>
            <consortium name="DOE Joint Genome Institute"/>
            <person name="Martino E."/>
            <person name="Morin E."/>
            <person name="Grelet G."/>
            <person name="Kuo A."/>
            <person name="Kohler A."/>
            <person name="Daghino S."/>
            <person name="Barry K."/>
            <person name="Choi C."/>
            <person name="Cichocki N."/>
            <person name="Clum A."/>
            <person name="Copeland A."/>
            <person name="Hainaut M."/>
            <person name="Haridas S."/>
            <person name="Labutti K."/>
            <person name="Lindquist E."/>
            <person name="Lipzen A."/>
            <person name="Khouja H.-R."/>
            <person name="Murat C."/>
            <person name="Ohm R."/>
            <person name="Olson A."/>
            <person name="Spatafora J."/>
            <person name="Veneault-Fourrey C."/>
            <person name="Henrissat B."/>
            <person name="Grigoriev I."/>
            <person name="Martin F."/>
            <person name="Perotto S."/>
        </authorList>
    </citation>
    <scope>NUCLEOTIDE SEQUENCE [LARGE SCALE GENOMIC DNA]</scope>
    <source>
        <strain evidence="1 2">F</strain>
    </source>
</reference>
<dbReference type="Proteomes" id="UP000235786">
    <property type="component" value="Unassembled WGS sequence"/>
</dbReference>
<dbReference type="STRING" id="1149755.A0A2J6R9U4"/>
<proteinExistence type="predicted"/>
<dbReference type="PANTHER" id="PTHR12039:SF0">
    <property type="entry name" value="NICOTINAMIDE-NUCLEOTIDE ADENYLYLTRANSFERASE"/>
    <property type="match status" value="1"/>
</dbReference>
<dbReference type="AlphaFoldDB" id="A0A2J6R9U4"/>
<protein>
    <submittedName>
        <fullName evidence="1">Uncharacterized protein</fullName>
    </submittedName>
</protein>
<keyword evidence="2" id="KW-1185">Reference proteome</keyword>
<dbReference type="GO" id="GO:0004515">
    <property type="term" value="F:nicotinate-nucleotide adenylyltransferase activity"/>
    <property type="evidence" value="ECO:0007669"/>
    <property type="project" value="TreeGrafter"/>
</dbReference>
<accession>A0A2J6R9U4</accession>
<dbReference type="PANTHER" id="PTHR12039">
    <property type="entry name" value="NICOTINAMIDE MONONUCLEOTIDE ADENYLYLTRANSFERASE"/>
    <property type="match status" value="1"/>
</dbReference>
<evidence type="ECO:0000313" key="1">
    <source>
        <dbReference type="EMBL" id="PMD35288.1"/>
    </source>
</evidence>
<sequence length="160" mass="17909">MLTKSHPWSPLAIVSQCVPWVIEDTKNFTVDSWEALRCNEAGQSVYTKTVDVLKHFDHEINEVLSGIQIPEGTYKRAQIVLLIGADVAMKMGDPNICTPSEIHDILGGYGAFIVERPAQVDIERALGPLRKFDKIWVVRSSYNDISSLGSETKYEKEKAC</sequence>
<dbReference type="EMBL" id="KZ613952">
    <property type="protein sequence ID" value="PMD35288.1"/>
    <property type="molecule type" value="Genomic_DNA"/>
</dbReference>
<dbReference type="InterPro" id="IPR014729">
    <property type="entry name" value="Rossmann-like_a/b/a_fold"/>
</dbReference>
<organism evidence="1 2">
    <name type="scientific">Hyaloscypha variabilis (strain UAMH 11265 / GT02V1 / F)</name>
    <name type="common">Meliniomyces variabilis</name>
    <dbReference type="NCBI Taxonomy" id="1149755"/>
    <lineage>
        <taxon>Eukaryota</taxon>
        <taxon>Fungi</taxon>
        <taxon>Dikarya</taxon>
        <taxon>Ascomycota</taxon>
        <taxon>Pezizomycotina</taxon>
        <taxon>Leotiomycetes</taxon>
        <taxon>Helotiales</taxon>
        <taxon>Hyaloscyphaceae</taxon>
        <taxon>Hyaloscypha</taxon>
        <taxon>Hyaloscypha variabilis</taxon>
    </lineage>
</organism>
<dbReference type="GO" id="GO:0000309">
    <property type="term" value="F:nicotinamide-nucleotide adenylyltransferase activity"/>
    <property type="evidence" value="ECO:0007669"/>
    <property type="project" value="TreeGrafter"/>
</dbReference>